<comment type="caution">
    <text evidence="2">The sequence shown here is derived from an EMBL/GenBank/DDBJ whole genome shotgun (WGS) entry which is preliminary data.</text>
</comment>
<keyword evidence="1" id="KW-0732">Signal</keyword>
<reference evidence="2 3" key="1">
    <citation type="submission" date="2024-08" db="EMBL/GenBank/DDBJ databases">
        <title>Genome sequence of Streptomyces aureus CACIA-1.46HGO.</title>
        <authorList>
            <person name="Evangelista-Martinez Z."/>
        </authorList>
    </citation>
    <scope>NUCLEOTIDE SEQUENCE [LARGE SCALE GENOMIC DNA]</scope>
    <source>
        <strain evidence="2 3">CACIA-1.46HGO</strain>
    </source>
</reference>
<dbReference type="InterPro" id="IPR029058">
    <property type="entry name" value="AB_hydrolase_fold"/>
</dbReference>
<dbReference type="RefSeq" id="WP_372563944.1">
    <property type="nucleotide sequence ID" value="NZ_JBGOSP010000011.1"/>
</dbReference>
<dbReference type="Gene3D" id="3.40.50.1820">
    <property type="entry name" value="alpha/beta hydrolase"/>
    <property type="match status" value="1"/>
</dbReference>
<dbReference type="CDD" id="cd12810">
    <property type="entry name" value="Esterase_713_like-3"/>
    <property type="match status" value="1"/>
</dbReference>
<proteinExistence type="predicted"/>
<name>A0ABV4SMZ1_9ACTN</name>
<evidence type="ECO:0000313" key="2">
    <source>
        <dbReference type="EMBL" id="MFA3839014.1"/>
    </source>
</evidence>
<evidence type="ECO:0000313" key="3">
    <source>
        <dbReference type="Proteomes" id="UP001571476"/>
    </source>
</evidence>
<dbReference type="Proteomes" id="UP001571476">
    <property type="component" value="Unassembled WGS sequence"/>
</dbReference>
<keyword evidence="3" id="KW-1185">Reference proteome</keyword>
<evidence type="ECO:0000256" key="1">
    <source>
        <dbReference type="SAM" id="SignalP"/>
    </source>
</evidence>
<keyword evidence="2" id="KW-0378">Hydrolase</keyword>
<dbReference type="SUPFAM" id="SSF53474">
    <property type="entry name" value="alpha/beta-Hydrolases"/>
    <property type="match status" value="1"/>
</dbReference>
<sequence>MKRRNVILGLTSAAAASAVGFASGADASDAGSYGQIDMPADGGRGGFAPLAIREQGGFAVGGTVTTTPGAFDPRNPTNPAGQTLHGDHARVFYQVPMRPRKLPLVLWHGYKQSGVGWGTTPDGREGFQTIFLRRRFTVYTLDQPRRGSAGQTTVGTTTDTATSDQWFYNQFRFGLWPDLYPGGQFPKGEEAREQFFRSMLPDTGPIDGEVLADSVSALFDEISQGILVTHSHAGGFGWDATMKNPNIKAVVALEPGSGFVFPEGEVPEPMPSSAGTLAGEAVPLKEFRRLTKISIVVDYGDNIPTEPTDIAGRDNWRVRLAMARLFVDAINRHGGDASLVHLPEIGIMGNTHFLFSDLNNVQIADQISDFLATKGLA</sequence>
<protein>
    <submittedName>
        <fullName evidence="2">Alpha/beta fold hydrolase</fullName>
    </submittedName>
</protein>
<feature type="chain" id="PRO_5045965289" evidence="1">
    <location>
        <begin position="28"/>
        <end position="377"/>
    </location>
</feature>
<dbReference type="EMBL" id="JBGOSP010000011">
    <property type="protein sequence ID" value="MFA3839014.1"/>
    <property type="molecule type" value="Genomic_DNA"/>
</dbReference>
<accession>A0ABV4SMZ1</accession>
<feature type="signal peptide" evidence="1">
    <location>
        <begin position="1"/>
        <end position="27"/>
    </location>
</feature>
<gene>
    <name evidence="2" type="ORF">ACEG43_23015</name>
</gene>
<dbReference type="GO" id="GO:0016787">
    <property type="term" value="F:hydrolase activity"/>
    <property type="evidence" value="ECO:0007669"/>
    <property type="project" value="UniProtKB-KW"/>
</dbReference>
<organism evidence="2 3">
    <name type="scientific">Streptomyces aureus</name>
    <dbReference type="NCBI Taxonomy" id="193461"/>
    <lineage>
        <taxon>Bacteria</taxon>
        <taxon>Bacillati</taxon>
        <taxon>Actinomycetota</taxon>
        <taxon>Actinomycetes</taxon>
        <taxon>Kitasatosporales</taxon>
        <taxon>Streptomycetaceae</taxon>
        <taxon>Streptomyces</taxon>
    </lineage>
</organism>